<dbReference type="Proteomes" id="UP000823775">
    <property type="component" value="Unassembled WGS sequence"/>
</dbReference>
<protein>
    <submittedName>
        <fullName evidence="1">Uncharacterized protein</fullName>
    </submittedName>
</protein>
<evidence type="ECO:0000313" key="2">
    <source>
        <dbReference type="Proteomes" id="UP000823775"/>
    </source>
</evidence>
<reference evidence="1 2" key="1">
    <citation type="journal article" date="2021" name="BMC Genomics">
        <title>Datura genome reveals duplications of psychoactive alkaloid biosynthetic genes and high mutation rate following tissue culture.</title>
        <authorList>
            <person name="Rajewski A."/>
            <person name="Carter-House D."/>
            <person name="Stajich J."/>
            <person name="Litt A."/>
        </authorList>
    </citation>
    <scope>NUCLEOTIDE SEQUENCE [LARGE SCALE GENOMIC DNA]</scope>
    <source>
        <strain evidence="1">AR-01</strain>
    </source>
</reference>
<evidence type="ECO:0000313" key="1">
    <source>
        <dbReference type="EMBL" id="MCD9639430.1"/>
    </source>
</evidence>
<organism evidence="1 2">
    <name type="scientific">Datura stramonium</name>
    <name type="common">Jimsonweed</name>
    <name type="synonym">Common thornapple</name>
    <dbReference type="NCBI Taxonomy" id="4076"/>
    <lineage>
        <taxon>Eukaryota</taxon>
        <taxon>Viridiplantae</taxon>
        <taxon>Streptophyta</taxon>
        <taxon>Embryophyta</taxon>
        <taxon>Tracheophyta</taxon>
        <taxon>Spermatophyta</taxon>
        <taxon>Magnoliopsida</taxon>
        <taxon>eudicotyledons</taxon>
        <taxon>Gunneridae</taxon>
        <taxon>Pentapetalae</taxon>
        <taxon>asterids</taxon>
        <taxon>lamiids</taxon>
        <taxon>Solanales</taxon>
        <taxon>Solanaceae</taxon>
        <taxon>Solanoideae</taxon>
        <taxon>Datureae</taxon>
        <taxon>Datura</taxon>
    </lineage>
</organism>
<gene>
    <name evidence="1" type="ORF">HAX54_023945</name>
</gene>
<dbReference type="EMBL" id="JACEIK010002909">
    <property type="protein sequence ID" value="MCD9639430.1"/>
    <property type="molecule type" value="Genomic_DNA"/>
</dbReference>
<keyword evidence="2" id="KW-1185">Reference proteome</keyword>
<proteinExistence type="predicted"/>
<name>A0ABS8UZ66_DATST</name>
<accession>A0ABS8UZ66</accession>
<sequence length="104" mass="11753">MSMEIGDIEPKVKKLYFDEFKGRVHEEDVFIPEDDHVRDEQVGLDQAPPGFIATPVLQDILARMLNFLEGMTQASILPSMYSGSQNRVGGQIPELQTTTVFNFH</sequence>
<comment type="caution">
    <text evidence="1">The sequence shown here is derived from an EMBL/GenBank/DDBJ whole genome shotgun (WGS) entry which is preliminary data.</text>
</comment>